<evidence type="ECO:0000259" key="1">
    <source>
        <dbReference type="Pfam" id="PF14033"/>
    </source>
</evidence>
<dbReference type="InterPro" id="IPR025340">
    <property type="entry name" value="DUF4246"/>
</dbReference>
<sequence>MALPEAPGEYDGKLVEKREVFGLRGREIQVITKLANIVLGPGNPAYPGGTWHVEGMWNERIVSTFIYYYESENIQDTTLAFRQATAEPLYHRQDDVFCMWTLYRMERDRPCVQDIGSIQTKEGRCIAFPNLFQHKVSPFALTDPTKPGVRKILALFLVDPTRPVPSATDIAPQQKECMQEALYGAQLSPTNRLSTLPTELISTIEADLTPGMMSREEALAIREELMAERSVKRDEEGEVLERDGTLFSGGFNMCEH</sequence>
<feature type="domain" description="DUF4246" evidence="1">
    <location>
        <begin position="25"/>
        <end position="180"/>
    </location>
</feature>
<proteinExistence type="predicted"/>
<protein>
    <recommendedName>
        <fullName evidence="1">DUF4246 domain-containing protein</fullName>
    </recommendedName>
</protein>
<organism evidence="3">
    <name type="scientific">Schizophyllum commune (strain H4-8 / FGSC 9210)</name>
    <name type="common">Split gill fungus</name>
    <dbReference type="NCBI Taxonomy" id="578458"/>
    <lineage>
        <taxon>Eukaryota</taxon>
        <taxon>Fungi</taxon>
        <taxon>Dikarya</taxon>
        <taxon>Basidiomycota</taxon>
        <taxon>Agaricomycotina</taxon>
        <taxon>Agaricomycetes</taxon>
        <taxon>Agaricomycetidae</taxon>
        <taxon>Agaricales</taxon>
        <taxon>Schizophyllaceae</taxon>
        <taxon>Schizophyllum</taxon>
    </lineage>
</organism>
<dbReference type="HOGENOM" id="CLU_012066_1_1_1"/>
<dbReference type="OMA" id="CANGGPR"/>
<dbReference type="VEuPathDB" id="FungiDB:SCHCODRAFT_02642144"/>
<reference evidence="2 3" key="1">
    <citation type="journal article" date="2010" name="Nat. Biotechnol.">
        <title>Genome sequence of the model mushroom Schizophyllum commune.</title>
        <authorList>
            <person name="Ohm R.A."/>
            <person name="de Jong J.F."/>
            <person name="Lugones L.G."/>
            <person name="Aerts A."/>
            <person name="Kothe E."/>
            <person name="Stajich J.E."/>
            <person name="de Vries R.P."/>
            <person name="Record E."/>
            <person name="Levasseur A."/>
            <person name="Baker S.E."/>
            <person name="Bartholomew K.A."/>
            <person name="Coutinho P.M."/>
            <person name="Erdmann S."/>
            <person name="Fowler T.J."/>
            <person name="Gathman A.C."/>
            <person name="Lombard V."/>
            <person name="Henrissat B."/>
            <person name="Knabe N."/>
            <person name="Kuees U."/>
            <person name="Lilly W.W."/>
            <person name="Lindquist E."/>
            <person name="Lucas S."/>
            <person name="Magnuson J.K."/>
            <person name="Piumi F."/>
            <person name="Raudaskoski M."/>
            <person name="Salamov A."/>
            <person name="Schmutz J."/>
            <person name="Schwarze F.W.M.R."/>
            <person name="vanKuyk P.A."/>
            <person name="Horton J.S."/>
            <person name="Grigoriev I.V."/>
            <person name="Woesten H.A.B."/>
        </authorList>
    </citation>
    <scope>NUCLEOTIDE SEQUENCE [LARGE SCALE GENOMIC DNA]</scope>
    <source>
        <strain evidence="3">H4-8 / FGSC 9210</strain>
    </source>
</reference>
<dbReference type="eggNOG" id="ENOG502QQIE">
    <property type="taxonomic scope" value="Eukaryota"/>
</dbReference>
<accession>D8QLZ1</accession>
<evidence type="ECO:0000313" key="2">
    <source>
        <dbReference type="EMBL" id="EFI91114.1"/>
    </source>
</evidence>
<evidence type="ECO:0000313" key="3">
    <source>
        <dbReference type="Proteomes" id="UP000007431"/>
    </source>
</evidence>
<dbReference type="KEGG" id="scm:SCHCO_02642144"/>
<dbReference type="AlphaFoldDB" id="D8QLZ1"/>
<dbReference type="GeneID" id="9588448"/>
<dbReference type="InParanoid" id="D8QLZ1"/>
<dbReference type="Proteomes" id="UP000007431">
    <property type="component" value="Unassembled WGS sequence"/>
</dbReference>
<dbReference type="OrthoDB" id="415532at2759"/>
<dbReference type="PANTHER" id="PTHR33119:SF1">
    <property type="entry name" value="FE2OG DIOXYGENASE DOMAIN-CONTAINING PROTEIN"/>
    <property type="match status" value="1"/>
</dbReference>
<keyword evidence="3" id="KW-1185">Reference proteome</keyword>
<dbReference type="PANTHER" id="PTHR33119">
    <property type="entry name" value="IFI3P"/>
    <property type="match status" value="1"/>
</dbReference>
<dbReference type="EMBL" id="GL377319">
    <property type="protein sequence ID" value="EFI91114.1"/>
    <property type="molecule type" value="Genomic_DNA"/>
</dbReference>
<name>D8QLZ1_SCHCM</name>
<dbReference type="InterPro" id="IPR049192">
    <property type="entry name" value="DUF4246_C"/>
</dbReference>
<gene>
    <name evidence="2" type="ORF">SCHCODRAFT_71446</name>
</gene>
<dbReference type="Pfam" id="PF14033">
    <property type="entry name" value="DUF4246"/>
    <property type="match status" value="1"/>
</dbReference>